<dbReference type="Proteomes" id="UP000255367">
    <property type="component" value="Unassembled WGS sequence"/>
</dbReference>
<dbReference type="PANTHER" id="PTHR42859:SF17">
    <property type="entry name" value="ELECTRON TRANSPORT PROTEIN HYDN-RELATED"/>
    <property type="match status" value="1"/>
</dbReference>
<dbReference type="Pfam" id="PF12800">
    <property type="entry name" value="Fer4_4"/>
    <property type="match status" value="1"/>
</dbReference>
<evidence type="ECO:0000256" key="4">
    <source>
        <dbReference type="ARBA" id="ARBA00023004"/>
    </source>
</evidence>
<accession>A0A380NKV0</accession>
<evidence type="ECO:0000313" key="8">
    <source>
        <dbReference type="Proteomes" id="UP000255367"/>
    </source>
</evidence>
<dbReference type="InterPro" id="IPR017896">
    <property type="entry name" value="4Fe4S_Fe-S-bd"/>
</dbReference>
<dbReference type="PROSITE" id="PS51379">
    <property type="entry name" value="4FE4S_FER_2"/>
    <property type="match status" value="1"/>
</dbReference>
<reference evidence="7 8" key="1">
    <citation type="submission" date="2018-06" db="EMBL/GenBank/DDBJ databases">
        <authorList>
            <consortium name="Pathogen Informatics"/>
            <person name="Doyle S."/>
        </authorList>
    </citation>
    <scope>NUCLEOTIDE SEQUENCE [LARGE SCALE GENOMIC DNA]</scope>
    <source>
        <strain evidence="7 8">NCTC12020</strain>
    </source>
</reference>
<dbReference type="PROSITE" id="PS00198">
    <property type="entry name" value="4FE4S_FER_1"/>
    <property type="match status" value="1"/>
</dbReference>
<proteinExistence type="predicted"/>
<feature type="domain" description="4Fe-4S ferredoxin-type" evidence="6">
    <location>
        <begin position="81"/>
        <end position="110"/>
    </location>
</feature>
<evidence type="ECO:0000259" key="6">
    <source>
        <dbReference type="PROSITE" id="PS51379"/>
    </source>
</evidence>
<evidence type="ECO:0000256" key="3">
    <source>
        <dbReference type="ARBA" id="ARBA00022737"/>
    </source>
</evidence>
<keyword evidence="5" id="KW-0411">Iron-sulfur</keyword>
<dbReference type="Gene3D" id="3.30.70.20">
    <property type="match status" value="2"/>
</dbReference>
<dbReference type="CDD" id="cd10554">
    <property type="entry name" value="HycB_like"/>
    <property type="match status" value="1"/>
</dbReference>
<dbReference type="RefSeq" id="WP_115309945.1">
    <property type="nucleotide sequence ID" value="NZ_UHIO01000001.1"/>
</dbReference>
<protein>
    <submittedName>
        <fullName evidence="7">Electron transport protein hydN</fullName>
    </submittedName>
</protein>
<gene>
    <name evidence="7" type="primary">hydN</name>
    <name evidence="7" type="ORF">NCTC12020_00718</name>
</gene>
<evidence type="ECO:0000256" key="2">
    <source>
        <dbReference type="ARBA" id="ARBA00022723"/>
    </source>
</evidence>
<keyword evidence="8" id="KW-1185">Reference proteome</keyword>
<dbReference type="InterPro" id="IPR017900">
    <property type="entry name" value="4Fe4S_Fe_S_CS"/>
</dbReference>
<keyword evidence="4" id="KW-0408">Iron</keyword>
<sequence length="176" mass="19161">MNRFVKGNPLLCIGCRTCMVACVVAHRGNGIFTTDPDSEDFFPRIHVVKTKTKTMTVQCHHCENAPCVTVCPVGALEKGSNSIVLHEERCIGCQQCTMACPFGAIQMKRVSESQGARVVANKCDLCVHTEEGAPACVSHCPTEALTYYVEDSITDIANQKNLQTARKAWAAKEGQV</sequence>
<keyword evidence="2" id="KW-0479">Metal-binding</keyword>
<dbReference type="PANTHER" id="PTHR42859">
    <property type="entry name" value="OXIDOREDUCTASE"/>
    <property type="match status" value="1"/>
</dbReference>
<dbReference type="SUPFAM" id="SSF54862">
    <property type="entry name" value="4Fe-4S ferredoxins"/>
    <property type="match status" value="1"/>
</dbReference>
<dbReference type="GO" id="GO:0046872">
    <property type="term" value="F:metal ion binding"/>
    <property type="evidence" value="ECO:0007669"/>
    <property type="project" value="UniProtKB-KW"/>
</dbReference>
<dbReference type="EMBL" id="UHIO01000001">
    <property type="protein sequence ID" value="SUP41943.1"/>
    <property type="molecule type" value="Genomic_DNA"/>
</dbReference>
<evidence type="ECO:0000256" key="5">
    <source>
        <dbReference type="ARBA" id="ARBA00023014"/>
    </source>
</evidence>
<keyword evidence="3" id="KW-0677">Repeat</keyword>
<dbReference type="InterPro" id="IPR050294">
    <property type="entry name" value="RnfB_subfamily"/>
</dbReference>
<keyword evidence="1" id="KW-0004">4Fe-4S</keyword>
<name>A0A380NKV0_9FIRM</name>
<evidence type="ECO:0000256" key="1">
    <source>
        <dbReference type="ARBA" id="ARBA00022485"/>
    </source>
</evidence>
<organism evidence="7 8">
    <name type="scientific">Veillonella criceti</name>
    <dbReference type="NCBI Taxonomy" id="103891"/>
    <lineage>
        <taxon>Bacteria</taxon>
        <taxon>Bacillati</taxon>
        <taxon>Bacillota</taxon>
        <taxon>Negativicutes</taxon>
        <taxon>Veillonellales</taxon>
        <taxon>Veillonellaceae</taxon>
        <taxon>Veillonella</taxon>
    </lineage>
</organism>
<dbReference type="OrthoDB" id="9810688at2"/>
<dbReference type="GO" id="GO:0051539">
    <property type="term" value="F:4 iron, 4 sulfur cluster binding"/>
    <property type="evidence" value="ECO:0007669"/>
    <property type="project" value="UniProtKB-KW"/>
</dbReference>
<dbReference type="Pfam" id="PF13247">
    <property type="entry name" value="Fer4_11"/>
    <property type="match status" value="1"/>
</dbReference>
<evidence type="ECO:0000313" key="7">
    <source>
        <dbReference type="EMBL" id="SUP41943.1"/>
    </source>
</evidence>
<dbReference type="AlphaFoldDB" id="A0A380NKV0"/>